<protein>
    <recommendedName>
        <fullName evidence="7">HAT C-terminal dimerisation domain-containing protein</fullName>
    </recommendedName>
</protein>
<keyword evidence="5" id="KW-0539">Nucleus</keyword>
<comment type="subcellular location">
    <subcellularLocation>
        <location evidence="1">Nucleus</location>
    </subcellularLocation>
</comment>
<keyword evidence="4" id="KW-0862">Zinc</keyword>
<dbReference type="InterPro" id="IPR012337">
    <property type="entry name" value="RNaseH-like_sf"/>
</dbReference>
<dbReference type="GO" id="GO:0005634">
    <property type="term" value="C:nucleus"/>
    <property type="evidence" value="ECO:0007669"/>
    <property type="project" value="UniProtKB-SubCell"/>
</dbReference>
<dbReference type="GO" id="GO:0008270">
    <property type="term" value="F:zinc ion binding"/>
    <property type="evidence" value="ECO:0007669"/>
    <property type="project" value="UniProtKB-KW"/>
</dbReference>
<evidence type="ECO:0000256" key="1">
    <source>
        <dbReference type="ARBA" id="ARBA00004123"/>
    </source>
</evidence>
<dbReference type="InterPro" id="IPR052035">
    <property type="entry name" value="ZnF_BED_domain_contain"/>
</dbReference>
<sequence length="954" mass="108812">MARGSSSREPRIKGKVSKNLTTTTKPNTRSTTQKRKKDVVSSSDSPDDSDNPPRLRSIRKKARRDGDNTDTRSSTRRGKAKSVSKGKAKSKAASKPEDSDDDDELAVELEEEEHEEEDEEEELEEELEEEDEEEEELEEEASGAVGDDDDIEQDLNDDHAQGIPNVRPIKKDRTRDILTIFGDREKQSFVESGVNKTYEGRWCLVCKAATEQAMKDRKRPAKTLRACFLLGANSTLRGHIMSYHFDEYERRCQAARPRILINERCIPPDVIKAREAVATRGKGGQTKLGFVKAKTPKEFSREEVVASVTRHIAIDNQALMLADKISFRNVLVSMRPIAKKADLPTSTDVRNHLHNSFVERLKELKAAIEKAPGKVSCTADGWTADTTKQGYLGMTAHWISVSKSAKWTLRSEVVGFRSIYGNHSGANMGRYFMGLCDRIGITSRTHSKLHTLTLDNTSSNNTFCTTIESQHRLRNLPQWCASENQLPCLEHVVNLANVDVMSHITRIAALETASAIWEYDPSDPDNRVLGGSLDVIATIRTLAIKLQSSGQRIQYFEELQLKCNEDLKAPLKIPLHSNTRWGSAYKMLERAYMLRAAINLFVMNADSLYGPITTIRQNGSVQKKLAWRAFALNAEDWERVKDAMVLLADSNRVLHHFSAEQQPTLYRALPALEDLQTVWEAKRANPKYHLYHTALQDGLDKLSKYYSKFDDKPWYILAIVLHPYFKLNYIKMAWGGAADQEEEFANGNLDARNWQDEAQKIVEKAMQTYWKTRRTDAETRRVTSSPQAVTEDSDTENQDSFLSEFDRHRRSLISQDSDEEWQAELRRYLSVIPVDVTRDTDLVNWWQRHAAIYPTLAQIALDVLPSQASSVPCERVFSSSKLTATDRRSRLKAEVFEELQLMKATWRPQLQDLAKLNSEEVDVVNEELFGHLFDMEREQMMWDTEFELAEFDFD</sequence>
<dbReference type="GO" id="GO:0046983">
    <property type="term" value="F:protein dimerization activity"/>
    <property type="evidence" value="ECO:0007669"/>
    <property type="project" value="InterPro"/>
</dbReference>
<feature type="compositionally biased region" description="Low complexity" evidence="6">
    <location>
        <begin position="21"/>
        <end position="31"/>
    </location>
</feature>
<feature type="region of interest" description="Disordered" evidence="6">
    <location>
        <begin position="1"/>
        <end position="168"/>
    </location>
</feature>
<evidence type="ECO:0000259" key="7">
    <source>
        <dbReference type="Pfam" id="PF05699"/>
    </source>
</evidence>
<feature type="compositionally biased region" description="Basic and acidic residues" evidence="6">
    <location>
        <begin position="1"/>
        <end position="12"/>
    </location>
</feature>
<feature type="compositionally biased region" description="Acidic residues" evidence="6">
    <location>
        <begin position="98"/>
        <end position="155"/>
    </location>
</feature>
<evidence type="ECO:0000256" key="6">
    <source>
        <dbReference type="SAM" id="MobiDB-lite"/>
    </source>
</evidence>
<feature type="compositionally biased region" description="Basic residues" evidence="6">
    <location>
        <begin position="74"/>
        <end position="92"/>
    </location>
</feature>
<keyword evidence="9" id="KW-1185">Reference proteome</keyword>
<dbReference type="OrthoDB" id="3237158at2759"/>
<feature type="domain" description="HAT C-terminal dimerisation" evidence="7">
    <location>
        <begin position="824"/>
        <end position="903"/>
    </location>
</feature>
<dbReference type="Proteomes" id="UP000565441">
    <property type="component" value="Unassembled WGS sequence"/>
</dbReference>
<organism evidence="8 9">
    <name type="scientific">Tricholomella constricta</name>
    <dbReference type="NCBI Taxonomy" id="117010"/>
    <lineage>
        <taxon>Eukaryota</taxon>
        <taxon>Fungi</taxon>
        <taxon>Dikarya</taxon>
        <taxon>Basidiomycota</taxon>
        <taxon>Agaricomycotina</taxon>
        <taxon>Agaricomycetes</taxon>
        <taxon>Agaricomycetidae</taxon>
        <taxon>Agaricales</taxon>
        <taxon>Tricholomatineae</taxon>
        <taxon>Lyophyllaceae</taxon>
        <taxon>Tricholomella</taxon>
    </lineage>
</organism>
<dbReference type="SUPFAM" id="SSF53098">
    <property type="entry name" value="Ribonuclease H-like"/>
    <property type="match status" value="1"/>
</dbReference>
<evidence type="ECO:0000313" key="9">
    <source>
        <dbReference type="Proteomes" id="UP000565441"/>
    </source>
</evidence>
<dbReference type="EMBL" id="JAACJP010000009">
    <property type="protein sequence ID" value="KAF5382025.1"/>
    <property type="molecule type" value="Genomic_DNA"/>
</dbReference>
<evidence type="ECO:0000256" key="3">
    <source>
        <dbReference type="ARBA" id="ARBA00022771"/>
    </source>
</evidence>
<reference evidence="8 9" key="1">
    <citation type="journal article" date="2020" name="ISME J.">
        <title>Uncovering the hidden diversity of litter-decomposition mechanisms in mushroom-forming fungi.</title>
        <authorList>
            <person name="Floudas D."/>
            <person name="Bentzer J."/>
            <person name="Ahren D."/>
            <person name="Johansson T."/>
            <person name="Persson P."/>
            <person name="Tunlid A."/>
        </authorList>
    </citation>
    <scope>NUCLEOTIDE SEQUENCE [LARGE SCALE GENOMIC DNA]</scope>
    <source>
        <strain evidence="8 9">CBS 661.87</strain>
    </source>
</reference>
<dbReference type="InterPro" id="IPR008906">
    <property type="entry name" value="HATC_C_dom"/>
</dbReference>
<dbReference type="PANTHER" id="PTHR46481">
    <property type="entry name" value="ZINC FINGER BED DOMAIN-CONTAINING PROTEIN 4"/>
    <property type="match status" value="1"/>
</dbReference>
<keyword evidence="3" id="KW-0863">Zinc-finger</keyword>
<dbReference type="Pfam" id="PF05699">
    <property type="entry name" value="Dimer_Tnp_hAT"/>
    <property type="match status" value="1"/>
</dbReference>
<comment type="caution">
    <text evidence="8">The sequence shown here is derived from an EMBL/GenBank/DDBJ whole genome shotgun (WGS) entry which is preliminary data.</text>
</comment>
<accession>A0A8H5M5I7</accession>
<gene>
    <name evidence="8" type="ORF">D9615_004467</name>
</gene>
<evidence type="ECO:0000313" key="8">
    <source>
        <dbReference type="EMBL" id="KAF5382025.1"/>
    </source>
</evidence>
<evidence type="ECO:0000256" key="5">
    <source>
        <dbReference type="ARBA" id="ARBA00023242"/>
    </source>
</evidence>
<feature type="region of interest" description="Disordered" evidence="6">
    <location>
        <begin position="776"/>
        <end position="798"/>
    </location>
</feature>
<evidence type="ECO:0000256" key="2">
    <source>
        <dbReference type="ARBA" id="ARBA00022723"/>
    </source>
</evidence>
<dbReference type="AlphaFoldDB" id="A0A8H5M5I7"/>
<keyword evidence="2" id="KW-0479">Metal-binding</keyword>
<proteinExistence type="predicted"/>
<name>A0A8H5M5I7_9AGAR</name>
<evidence type="ECO:0000256" key="4">
    <source>
        <dbReference type="ARBA" id="ARBA00022833"/>
    </source>
</evidence>
<dbReference type="PANTHER" id="PTHR46481:SF10">
    <property type="entry name" value="ZINC FINGER BED DOMAIN-CONTAINING PROTEIN 39"/>
    <property type="match status" value="1"/>
</dbReference>